<keyword evidence="8" id="KW-0999">Mitochondrion inner membrane</keyword>
<keyword evidence="12" id="KW-1015">Disulfide bond</keyword>
<dbReference type="PANTHER" id="PTHR20900:SF0">
    <property type="entry name" value="NADH DEHYDROGENASE [UBIQUINONE] 1 BETA SUBCOMPLEX SUBUNIT 7"/>
    <property type="match status" value="1"/>
</dbReference>
<keyword evidence="9" id="KW-0249">Electron transport</keyword>
<keyword evidence="10" id="KW-0496">Mitochondrion</keyword>
<keyword evidence="7" id="KW-0679">Respiratory chain</keyword>
<keyword evidence="14" id="KW-1185">Reference proteome</keyword>
<evidence type="ECO:0000313" key="13">
    <source>
        <dbReference type="EMBL" id="GMM36046.1"/>
    </source>
</evidence>
<keyword evidence="6" id="KW-0813">Transport</keyword>
<evidence type="ECO:0000256" key="4">
    <source>
        <dbReference type="ARBA" id="ARBA00008006"/>
    </source>
</evidence>
<comment type="function">
    <text evidence="1">Accessory subunit of the mitochondrial membrane respiratory chain NADH dehydrogenase (Complex I), that is believed not to be involved in catalysis. Complex I functions in the transfer of electrons from NADH to the respiratory chain. The immediate electron acceptor for the enzyme is believed to be ubiquinone.</text>
</comment>
<organism evidence="13 14">
    <name type="scientific">Saccharomycopsis crataegensis</name>
    <dbReference type="NCBI Taxonomy" id="43959"/>
    <lineage>
        <taxon>Eukaryota</taxon>
        <taxon>Fungi</taxon>
        <taxon>Dikarya</taxon>
        <taxon>Ascomycota</taxon>
        <taxon>Saccharomycotina</taxon>
        <taxon>Saccharomycetes</taxon>
        <taxon>Saccharomycopsidaceae</taxon>
        <taxon>Saccharomycopsis</taxon>
    </lineage>
</organism>
<comment type="subcellular location">
    <subcellularLocation>
        <location evidence="3">Mitochondrion inner membrane</location>
        <topology evidence="3">Peripheral membrane protein</topology>
    </subcellularLocation>
    <subcellularLocation>
        <location evidence="2">Mitochondrion intermembrane space</location>
    </subcellularLocation>
</comment>
<dbReference type="AlphaFoldDB" id="A0AAV5QN84"/>
<evidence type="ECO:0000256" key="1">
    <source>
        <dbReference type="ARBA" id="ARBA00003195"/>
    </source>
</evidence>
<evidence type="ECO:0000313" key="14">
    <source>
        <dbReference type="Proteomes" id="UP001360560"/>
    </source>
</evidence>
<comment type="similarity">
    <text evidence="4">Belongs to the complex I NDUFB7 subunit family.</text>
</comment>
<evidence type="ECO:0000256" key="11">
    <source>
        <dbReference type="ARBA" id="ARBA00023136"/>
    </source>
</evidence>
<dbReference type="Proteomes" id="UP001360560">
    <property type="component" value="Unassembled WGS sequence"/>
</dbReference>
<dbReference type="InterPro" id="IPR008698">
    <property type="entry name" value="NDUB7"/>
</dbReference>
<gene>
    <name evidence="13" type="ORF">DASC09_033710</name>
</gene>
<evidence type="ECO:0000256" key="5">
    <source>
        <dbReference type="ARBA" id="ARBA00018677"/>
    </source>
</evidence>
<dbReference type="GO" id="GO:0005743">
    <property type="term" value="C:mitochondrial inner membrane"/>
    <property type="evidence" value="ECO:0007669"/>
    <property type="project" value="UniProtKB-SubCell"/>
</dbReference>
<evidence type="ECO:0000256" key="8">
    <source>
        <dbReference type="ARBA" id="ARBA00022792"/>
    </source>
</evidence>
<reference evidence="13 14" key="1">
    <citation type="journal article" date="2023" name="Elife">
        <title>Identification of key yeast species and microbe-microbe interactions impacting larval growth of Drosophila in the wild.</title>
        <authorList>
            <person name="Mure A."/>
            <person name="Sugiura Y."/>
            <person name="Maeda R."/>
            <person name="Honda K."/>
            <person name="Sakurai N."/>
            <person name="Takahashi Y."/>
            <person name="Watada M."/>
            <person name="Katoh T."/>
            <person name="Gotoh A."/>
            <person name="Gotoh Y."/>
            <person name="Taniguchi I."/>
            <person name="Nakamura K."/>
            <person name="Hayashi T."/>
            <person name="Katayama T."/>
            <person name="Uemura T."/>
            <person name="Hattori Y."/>
        </authorList>
    </citation>
    <scope>NUCLEOTIDE SEQUENCE [LARGE SCALE GENOMIC DNA]</scope>
    <source>
        <strain evidence="13 14">SC-9</strain>
    </source>
</reference>
<sequence length="110" mass="13322">MEWSIPIGLEINRKINSENSHFFRKMSVTEFPPLLSNEEMKKNKIPLAYRDRCAGLLVPLNKCRKEGWYMPWNCVNERHAYEECQYLDFKRRVKELEELKEKLKQEQKSD</sequence>
<evidence type="ECO:0000256" key="12">
    <source>
        <dbReference type="ARBA" id="ARBA00023157"/>
    </source>
</evidence>
<dbReference type="Pfam" id="PF05676">
    <property type="entry name" value="NDUF_B7"/>
    <property type="match status" value="1"/>
</dbReference>
<evidence type="ECO:0000256" key="9">
    <source>
        <dbReference type="ARBA" id="ARBA00022982"/>
    </source>
</evidence>
<evidence type="ECO:0000256" key="2">
    <source>
        <dbReference type="ARBA" id="ARBA00004569"/>
    </source>
</evidence>
<evidence type="ECO:0000256" key="10">
    <source>
        <dbReference type="ARBA" id="ARBA00023128"/>
    </source>
</evidence>
<protein>
    <recommendedName>
        <fullName evidence="5">NADH dehydrogenase [ubiquinone] 1 beta subcomplex subunit 7</fullName>
    </recommendedName>
</protein>
<dbReference type="GeneID" id="90074021"/>
<dbReference type="RefSeq" id="XP_064853042.1">
    <property type="nucleotide sequence ID" value="XM_064996970.1"/>
</dbReference>
<accession>A0AAV5QN84</accession>
<comment type="caution">
    <text evidence="13">The sequence shown here is derived from an EMBL/GenBank/DDBJ whole genome shotgun (WGS) entry which is preliminary data.</text>
</comment>
<dbReference type="EMBL" id="BTFZ01000011">
    <property type="protein sequence ID" value="GMM36046.1"/>
    <property type="molecule type" value="Genomic_DNA"/>
</dbReference>
<dbReference type="PANTHER" id="PTHR20900">
    <property type="entry name" value="NADH:UBIQUINONE OXIDOREDUCTASE B18-LIKE SUBUNIT"/>
    <property type="match status" value="1"/>
</dbReference>
<evidence type="ECO:0000256" key="3">
    <source>
        <dbReference type="ARBA" id="ARBA00004637"/>
    </source>
</evidence>
<name>A0AAV5QN84_9ASCO</name>
<evidence type="ECO:0000256" key="7">
    <source>
        <dbReference type="ARBA" id="ARBA00022660"/>
    </source>
</evidence>
<proteinExistence type="inferred from homology"/>
<dbReference type="GO" id="GO:0005758">
    <property type="term" value="C:mitochondrial intermembrane space"/>
    <property type="evidence" value="ECO:0007669"/>
    <property type="project" value="UniProtKB-SubCell"/>
</dbReference>
<evidence type="ECO:0000256" key="6">
    <source>
        <dbReference type="ARBA" id="ARBA00022448"/>
    </source>
</evidence>
<keyword evidence="11" id="KW-0472">Membrane</keyword>